<feature type="domain" description="PI-PLC Y-box" evidence="14">
    <location>
        <begin position="336"/>
        <end position="422"/>
    </location>
</feature>
<dbReference type="PANTHER" id="PTHR10336:SF105">
    <property type="entry name" value="PHOSPHOINOSITIDE PHOSPHOLIPASE C 1"/>
    <property type="match status" value="1"/>
</dbReference>
<keyword evidence="7 11" id="KW-0442">Lipid degradation</keyword>
<evidence type="ECO:0000313" key="16">
    <source>
        <dbReference type="Proteomes" id="UP001459277"/>
    </source>
</evidence>
<evidence type="ECO:0000256" key="12">
    <source>
        <dbReference type="SAM" id="MobiDB-lite"/>
    </source>
</evidence>
<keyword evidence="10" id="KW-0807">Transducer</keyword>
<dbReference type="GO" id="GO:0048015">
    <property type="term" value="P:phosphatidylinositol-mediated signaling"/>
    <property type="evidence" value="ECO:0007669"/>
    <property type="project" value="TreeGrafter"/>
</dbReference>
<feature type="compositionally biased region" description="Basic and acidic residues" evidence="12">
    <location>
        <begin position="604"/>
        <end position="618"/>
    </location>
</feature>
<dbReference type="GO" id="GO:0005886">
    <property type="term" value="C:plasma membrane"/>
    <property type="evidence" value="ECO:0007669"/>
    <property type="project" value="UniProtKB-SubCell"/>
</dbReference>
<keyword evidence="5" id="KW-1003">Cell membrane</keyword>
<evidence type="ECO:0000256" key="5">
    <source>
        <dbReference type="ARBA" id="ARBA00022475"/>
    </source>
</evidence>
<dbReference type="InterPro" id="IPR000909">
    <property type="entry name" value="PLipase_C_PInositol-sp_X_dom"/>
</dbReference>
<dbReference type="EC" id="3.1.4.11" evidence="4 11"/>
<organism evidence="15 16">
    <name type="scientific">Lithocarpus litseifolius</name>
    <dbReference type="NCBI Taxonomy" id="425828"/>
    <lineage>
        <taxon>Eukaryota</taxon>
        <taxon>Viridiplantae</taxon>
        <taxon>Streptophyta</taxon>
        <taxon>Embryophyta</taxon>
        <taxon>Tracheophyta</taxon>
        <taxon>Spermatophyta</taxon>
        <taxon>Magnoliopsida</taxon>
        <taxon>eudicotyledons</taxon>
        <taxon>Gunneridae</taxon>
        <taxon>Pentapetalae</taxon>
        <taxon>rosids</taxon>
        <taxon>fabids</taxon>
        <taxon>Fagales</taxon>
        <taxon>Fagaceae</taxon>
        <taxon>Lithocarpus</taxon>
    </lineage>
</organism>
<keyword evidence="9" id="KW-0472">Membrane</keyword>
<dbReference type="SMART" id="SM00148">
    <property type="entry name" value="PLCXc"/>
    <property type="match status" value="1"/>
</dbReference>
<dbReference type="InterPro" id="IPR001192">
    <property type="entry name" value="PI-PLC_fam"/>
</dbReference>
<dbReference type="Gene3D" id="1.10.238.10">
    <property type="entry name" value="EF-hand"/>
    <property type="match status" value="1"/>
</dbReference>
<feature type="domain" description="PI-PLC Y-box" evidence="14">
    <location>
        <begin position="694"/>
        <end position="778"/>
    </location>
</feature>
<sequence>MSYRQHFKVCFCFKRMYRFREAEPPESIKILFEQYSENDIMTIDHLHRFLIEVQGEQNASKDSAQAIFNSSHKLLKFLPRKGFNLDIFIRYLLNDDQNGPLRPLGVHHDMSAPLAHYFLYTSHNTYLTGNQVNSISSIEPIIDALKRGVRVIELDLWPNSKKDDVEVRHGGTLTRPVELLKCLYAIKENAFSASEYPVVITFEDHLKETLQAKVAKMVTKAFGEMLYRNDAENLEEFPSPGSLKRRILISTKPPKEYLDDESSMEREDSQKQGSSDEEQTQNTYKKKLGATDKVLLDDDEDQIFLEYRSLISIHAGKPKGGIDDSLVDTNTVRRLSLSEQELENAVKTYGAAIIRFTQRNLLRVYPKGMRLDSSNYDPMLGWTHGAQMVALNMQGHAKFLWIMKGMFRANGGCGYVKKPDFLLRVGDPNNRVFNPSAPPPVQKFLRVTVYLGEGWSREFRHTHFDRFSPPDFFVKVAIAGVPADVARKETRAIEDEWLPVWDESFEFSLRVPELAILRIEALEYDTTGVPDFGGQTCLPISELRNGIRVVPLNDKKGNQYKHLITQTFEDMLFYPQSERLKEFHSPEELKYRIIISTKPPKEYLKAKSEKGNKPHKENDSDEDAWAKAPSDLTTDQEVDTVDCDSSRVEDNDDCESCPPGVCTYKSLIAIHAGKPKGGLKEALKVELEKVRRLSLSEQALEKATSSHGTDVIRFTQRNILRVYPKGTRLNSSNYNPLIGWMHGAQMVAFNMQGYGKYLWLMHGISNGGCGYVKKPDFLMKLGPDNSVFDPKAKLQVKKTLKVGIAGVPADCKVMKETKTKQDDWPSPVWDEEFIFPLTVPELALLRVEVNEHDISRNDDFAGQTCLPVWELRPGIRAISLFDREEYNSVRLLMRFEFI</sequence>
<gene>
    <name evidence="15" type="ORF">SO802_017966</name>
</gene>
<dbReference type="CDD" id="cd00275">
    <property type="entry name" value="C2_PLC_like"/>
    <property type="match status" value="2"/>
</dbReference>
<dbReference type="PANTHER" id="PTHR10336">
    <property type="entry name" value="PHOSPHOINOSITIDE-SPECIFIC PHOSPHOLIPASE C FAMILY PROTEIN"/>
    <property type="match status" value="1"/>
</dbReference>
<evidence type="ECO:0000256" key="7">
    <source>
        <dbReference type="ARBA" id="ARBA00022963"/>
    </source>
</evidence>
<evidence type="ECO:0000259" key="14">
    <source>
        <dbReference type="PROSITE" id="PS50008"/>
    </source>
</evidence>
<comment type="subcellular location">
    <subcellularLocation>
        <location evidence="3">Cell membrane</location>
        <topology evidence="3">Peripheral membrane protein</topology>
    </subcellularLocation>
</comment>
<reference evidence="15 16" key="1">
    <citation type="submission" date="2024-01" db="EMBL/GenBank/DDBJ databases">
        <title>A telomere-to-telomere, gap-free genome of sweet tea (Lithocarpus litseifolius).</title>
        <authorList>
            <person name="Zhou J."/>
        </authorList>
    </citation>
    <scope>NUCLEOTIDE SEQUENCE [LARGE SCALE GENOMIC DNA]</scope>
    <source>
        <strain evidence="15">Zhou-2022a</strain>
        <tissue evidence="15">Leaf</tissue>
    </source>
</reference>
<evidence type="ECO:0000256" key="2">
    <source>
        <dbReference type="ARBA" id="ARBA00001913"/>
    </source>
</evidence>
<dbReference type="InterPro" id="IPR011992">
    <property type="entry name" value="EF-hand-dom_pair"/>
</dbReference>
<keyword evidence="6 11" id="KW-0378">Hydrolase</keyword>
<dbReference type="FunFam" id="2.60.40.150:FF:000060">
    <property type="entry name" value="Phosphoinositide phospholipase C"/>
    <property type="match status" value="1"/>
</dbReference>
<feature type="compositionally biased region" description="Basic and acidic residues" evidence="12">
    <location>
        <begin position="254"/>
        <end position="270"/>
    </location>
</feature>
<evidence type="ECO:0000256" key="4">
    <source>
        <dbReference type="ARBA" id="ARBA00012368"/>
    </source>
</evidence>
<feature type="domain" description="C2" evidence="13">
    <location>
        <begin position="724"/>
        <end position="882"/>
    </location>
</feature>
<dbReference type="Pfam" id="PF00388">
    <property type="entry name" value="PI-PLC-X"/>
    <property type="match status" value="1"/>
</dbReference>
<comment type="catalytic activity">
    <reaction evidence="1 11">
        <text>a 1,2-diacyl-sn-glycero-3-phospho-(1D-myo-inositol-4,5-bisphosphate) + H2O = 1D-myo-inositol 1,4,5-trisphosphate + a 1,2-diacyl-sn-glycerol + H(+)</text>
        <dbReference type="Rhea" id="RHEA:33179"/>
        <dbReference type="ChEBI" id="CHEBI:15377"/>
        <dbReference type="ChEBI" id="CHEBI:15378"/>
        <dbReference type="ChEBI" id="CHEBI:17815"/>
        <dbReference type="ChEBI" id="CHEBI:58456"/>
        <dbReference type="ChEBI" id="CHEBI:203600"/>
        <dbReference type="EC" id="3.1.4.11"/>
    </reaction>
</comment>
<dbReference type="InterPro" id="IPR017946">
    <property type="entry name" value="PLC-like_Pdiesterase_TIM-brl"/>
</dbReference>
<dbReference type="GO" id="GO:0051209">
    <property type="term" value="P:release of sequestered calcium ion into cytosol"/>
    <property type="evidence" value="ECO:0007669"/>
    <property type="project" value="TreeGrafter"/>
</dbReference>
<dbReference type="Gene3D" id="2.60.40.150">
    <property type="entry name" value="C2 domain"/>
    <property type="match status" value="2"/>
</dbReference>
<dbReference type="PROSITE" id="PS50007">
    <property type="entry name" value="PIPLC_X_DOMAIN"/>
    <property type="match status" value="1"/>
</dbReference>
<comment type="caution">
    <text evidence="15">The sequence shown here is derived from an EMBL/GenBank/DDBJ whole genome shotgun (WGS) entry which is preliminary data.</text>
</comment>
<evidence type="ECO:0000313" key="15">
    <source>
        <dbReference type="EMBL" id="KAK9998363.1"/>
    </source>
</evidence>
<protein>
    <recommendedName>
        <fullName evidence="4 11">Phosphoinositide phospholipase C</fullName>
        <ecNumber evidence="4 11">3.1.4.11</ecNumber>
    </recommendedName>
</protein>
<feature type="domain" description="C2" evidence="13">
    <location>
        <begin position="424"/>
        <end position="554"/>
    </location>
</feature>
<dbReference type="SUPFAM" id="SSF47473">
    <property type="entry name" value="EF-hand"/>
    <property type="match status" value="1"/>
</dbReference>
<name>A0AAW2CJW7_9ROSI</name>
<dbReference type="PROSITE" id="PS50008">
    <property type="entry name" value="PIPLC_Y_DOMAIN"/>
    <property type="match status" value="2"/>
</dbReference>
<evidence type="ECO:0000256" key="1">
    <source>
        <dbReference type="ARBA" id="ARBA00001195"/>
    </source>
</evidence>
<dbReference type="InterPro" id="IPR001711">
    <property type="entry name" value="PLipase_C_Pinositol-sp_Y"/>
</dbReference>
<accession>A0AAW2CJW7</accession>
<dbReference type="AlphaFoldDB" id="A0AAW2CJW7"/>
<evidence type="ECO:0000256" key="10">
    <source>
        <dbReference type="ARBA" id="ARBA00023224"/>
    </source>
</evidence>
<dbReference type="SUPFAM" id="SSF51695">
    <property type="entry name" value="PLC-like phosphodiesterases"/>
    <property type="match status" value="2"/>
</dbReference>
<dbReference type="GO" id="GO:0004435">
    <property type="term" value="F:phosphatidylinositol-4,5-bisphosphate phospholipase C activity"/>
    <property type="evidence" value="ECO:0007669"/>
    <property type="project" value="UniProtKB-EC"/>
</dbReference>
<keyword evidence="16" id="KW-1185">Reference proteome</keyword>
<dbReference type="GO" id="GO:0016042">
    <property type="term" value="P:lipid catabolic process"/>
    <property type="evidence" value="ECO:0007669"/>
    <property type="project" value="UniProtKB-KW"/>
</dbReference>
<dbReference type="SUPFAM" id="SSF49562">
    <property type="entry name" value="C2 domain (Calcium/lipid-binding domain, CaLB)"/>
    <property type="match status" value="2"/>
</dbReference>
<dbReference type="FunFam" id="3.20.20.190:FF:000010">
    <property type="entry name" value="Phosphoinositide phospholipase C"/>
    <property type="match status" value="1"/>
</dbReference>
<dbReference type="PROSITE" id="PS50004">
    <property type="entry name" value="C2"/>
    <property type="match status" value="2"/>
</dbReference>
<dbReference type="Gene3D" id="3.20.20.190">
    <property type="entry name" value="Phosphatidylinositol (PI) phosphodiesterase"/>
    <property type="match status" value="2"/>
</dbReference>
<dbReference type="Pfam" id="PF00168">
    <property type="entry name" value="C2"/>
    <property type="match status" value="2"/>
</dbReference>
<proteinExistence type="predicted"/>
<dbReference type="GO" id="GO:0006950">
    <property type="term" value="P:response to stress"/>
    <property type="evidence" value="ECO:0007669"/>
    <property type="project" value="UniProtKB-ARBA"/>
</dbReference>
<dbReference type="SMART" id="SM00149">
    <property type="entry name" value="PLCYc"/>
    <property type="match status" value="2"/>
</dbReference>
<dbReference type="InterPro" id="IPR000008">
    <property type="entry name" value="C2_dom"/>
</dbReference>
<dbReference type="PRINTS" id="PR00390">
    <property type="entry name" value="PHPHLIPASEC"/>
</dbReference>
<dbReference type="SMART" id="SM00239">
    <property type="entry name" value="C2"/>
    <property type="match status" value="2"/>
</dbReference>
<feature type="region of interest" description="Disordered" evidence="12">
    <location>
        <begin position="604"/>
        <end position="652"/>
    </location>
</feature>
<dbReference type="Pfam" id="PF00387">
    <property type="entry name" value="PI-PLC-Y"/>
    <property type="match status" value="2"/>
</dbReference>
<dbReference type="EMBL" id="JAZDWU010000006">
    <property type="protein sequence ID" value="KAK9998363.1"/>
    <property type="molecule type" value="Genomic_DNA"/>
</dbReference>
<evidence type="ECO:0000256" key="3">
    <source>
        <dbReference type="ARBA" id="ARBA00004202"/>
    </source>
</evidence>
<evidence type="ECO:0000256" key="8">
    <source>
        <dbReference type="ARBA" id="ARBA00023098"/>
    </source>
</evidence>
<evidence type="ECO:0000256" key="9">
    <source>
        <dbReference type="ARBA" id="ARBA00023136"/>
    </source>
</evidence>
<feature type="region of interest" description="Disordered" evidence="12">
    <location>
        <begin position="254"/>
        <end position="284"/>
    </location>
</feature>
<dbReference type="InterPro" id="IPR035892">
    <property type="entry name" value="C2_domain_sf"/>
</dbReference>
<keyword evidence="8 11" id="KW-0443">Lipid metabolism</keyword>
<dbReference type="Proteomes" id="UP001459277">
    <property type="component" value="Unassembled WGS sequence"/>
</dbReference>
<evidence type="ECO:0000256" key="11">
    <source>
        <dbReference type="RuleBase" id="RU361133"/>
    </source>
</evidence>
<evidence type="ECO:0000256" key="6">
    <source>
        <dbReference type="ARBA" id="ARBA00022801"/>
    </source>
</evidence>
<evidence type="ECO:0000259" key="13">
    <source>
        <dbReference type="PROSITE" id="PS50004"/>
    </source>
</evidence>
<comment type="cofactor">
    <cofactor evidence="2">
        <name>Ca(2+)</name>
        <dbReference type="ChEBI" id="CHEBI:29108"/>
    </cofactor>
</comment>